<evidence type="ECO:0000256" key="8">
    <source>
        <dbReference type="ARBA" id="ARBA00023054"/>
    </source>
</evidence>
<evidence type="ECO:0000256" key="4">
    <source>
        <dbReference type="ARBA" id="ARBA00022454"/>
    </source>
</evidence>
<evidence type="ECO:0000256" key="2">
    <source>
        <dbReference type="ARBA" id="ARBA00004286"/>
    </source>
</evidence>
<keyword evidence="15" id="KW-0378">Hydrolase</keyword>
<dbReference type="InParanoid" id="A0A3N4LHY6"/>
<dbReference type="STRING" id="1392247.A0A3N4LHY6"/>
<dbReference type="GO" id="GO:0005634">
    <property type="term" value="C:nucleus"/>
    <property type="evidence" value="ECO:0007669"/>
    <property type="project" value="UniProtKB-SubCell"/>
</dbReference>
<keyword evidence="10" id="KW-0234">DNA repair</keyword>
<evidence type="ECO:0000313" key="16">
    <source>
        <dbReference type="Proteomes" id="UP000277580"/>
    </source>
</evidence>
<dbReference type="SUPFAM" id="SSF52540">
    <property type="entry name" value="P-loop containing nucleoside triphosphate hydrolases"/>
    <property type="match status" value="1"/>
</dbReference>
<dbReference type="GO" id="GO:0000724">
    <property type="term" value="P:double-strand break repair via homologous recombination"/>
    <property type="evidence" value="ECO:0007669"/>
    <property type="project" value="TreeGrafter"/>
</dbReference>
<organism evidence="15 16">
    <name type="scientific">Morchella conica CCBAS932</name>
    <dbReference type="NCBI Taxonomy" id="1392247"/>
    <lineage>
        <taxon>Eukaryota</taxon>
        <taxon>Fungi</taxon>
        <taxon>Dikarya</taxon>
        <taxon>Ascomycota</taxon>
        <taxon>Pezizomycotina</taxon>
        <taxon>Pezizomycetes</taxon>
        <taxon>Pezizales</taxon>
        <taxon>Morchellaceae</taxon>
        <taxon>Morchella</taxon>
    </lineage>
</organism>
<evidence type="ECO:0000259" key="14">
    <source>
        <dbReference type="Pfam" id="PF02463"/>
    </source>
</evidence>
<evidence type="ECO:0000256" key="6">
    <source>
        <dbReference type="ARBA" id="ARBA00022763"/>
    </source>
</evidence>
<dbReference type="EMBL" id="ML119105">
    <property type="protein sequence ID" value="RPB17565.1"/>
    <property type="molecule type" value="Genomic_DNA"/>
</dbReference>
<dbReference type="FunCoup" id="A0A3N4LHY6">
    <property type="interactions" value="799"/>
</dbReference>
<dbReference type="Gene3D" id="1.10.287.1490">
    <property type="match status" value="1"/>
</dbReference>
<evidence type="ECO:0000256" key="9">
    <source>
        <dbReference type="ARBA" id="ARBA00023172"/>
    </source>
</evidence>
<dbReference type="GO" id="GO:0003684">
    <property type="term" value="F:damaged DNA binding"/>
    <property type="evidence" value="ECO:0007669"/>
    <property type="project" value="TreeGrafter"/>
</dbReference>
<reference evidence="15 16" key="1">
    <citation type="journal article" date="2018" name="Nat. Ecol. Evol.">
        <title>Pezizomycetes genomes reveal the molecular basis of ectomycorrhizal truffle lifestyle.</title>
        <authorList>
            <person name="Murat C."/>
            <person name="Payen T."/>
            <person name="Noel B."/>
            <person name="Kuo A."/>
            <person name="Morin E."/>
            <person name="Chen J."/>
            <person name="Kohler A."/>
            <person name="Krizsan K."/>
            <person name="Balestrini R."/>
            <person name="Da Silva C."/>
            <person name="Montanini B."/>
            <person name="Hainaut M."/>
            <person name="Levati E."/>
            <person name="Barry K.W."/>
            <person name="Belfiori B."/>
            <person name="Cichocki N."/>
            <person name="Clum A."/>
            <person name="Dockter R.B."/>
            <person name="Fauchery L."/>
            <person name="Guy J."/>
            <person name="Iotti M."/>
            <person name="Le Tacon F."/>
            <person name="Lindquist E.A."/>
            <person name="Lipzen A."/>
            <person name="Malagnac F."/>
            <person name="Mello A."/>
            <person name="Molinier V."/>
            <person name="Miyauchi S."/>
            <person name="Poulain J."/>
            <person name="Riccioni C."/>
            <person name="Rubini A."/>
            <person name="Sitrit Y."/>
            <person name="Splivallo R."/>
            <person name="Traeger S."/>
            <person name="Wang M."/>
            <person name="Zifcakova L."/>
            <person name="Wipf D."/>
            <person name="Zambonelli A."/>
            <person name="Paolocci F."/>
            <person name="Nowrousian M."/>
            <person name="Ottonello S."/>
            <person name="Baldrian P."/>
            <person name="Spatafora J.W."/>
            <person name="Henrissat B."/>
            <person name="Nagy L.G."/>
            <person name="Aury J.M."/>
            <person name="Wincker P."/>
            <person name="Grigoriev I.V."/>
            <person name="Bonfante P."/>
            <person name="Martin F.M."/>
        </authorList>
    </citation>
    <scope>NUCLEOTIDE SEQUENCE [LARGE SCALE GENOMIC DNA]</scope>
    <source>
        <strain evidence="15 16">CCBAS932</strain>
    </source>
</reference>
<dbReference type="Gene3D" id="3.40.50.300">
    <property type="entry name" value="P-loop containing nucleotide triphosphate hydrolases"/>
    <property type="match status" value="2"/>
</dbReference>
<keyword evidence="9" id="KW-0233">DNA recombination</keyword>
<dbReference type="SUPFAM" id="SSF57997">
    <property type="entry name" value="Tropomyosin"/>
    <property type="match status" value="1"/>
</dbReference>
<feature type="region of interest" description="Disordered" evidence="13">
    <location>
        <begin position="1"/>
        <end position="49"/>
    </location>
</feature>
<feature type="coiled-coil region" evidence="12">
    <location>
        <begin position="699"/>
        <end position="768"/>
    </location>
</feature>
<gene>
    <name evidence="15" type="ORF">P167DRAFT_531128</name>
</gene>
<dbReference type="GO" id="GO:0003697">
    <property type="term" value="F:single-stranded DNA binding"/>
    <property type="evidence" value="ECO:0007669"/>
    <property type="project" value="TreeGrafter"/>
</dbReference>
<keyword evidence="16" id="KW-1185">Reference proteome</keyword>
<feature type="coiled-coil region" evidence="12">
    <location>
        <begin position="813"/>
        <end position="918"/>
    </location>
</feature>
<evidence type="ECO:0000256" key="3">
    <source>
        <dbReference type="ARBA" id="ARBA00006793"/>
    </source>
</evidence>
<dbReference type="AlphaFoldDB" id="A0A3N4LHY6"/>
<dbReference type="Pfam" id="PF02463">
    <property type="entry name" value="SMC_N"/>
    <property type="match status" value="1"/>
</dbReference>
<feature type="compositionally biased region" description="Basic residues" evidence="13">
    <location>
        <begin position="26"/>
        <end position="36"/>
    </location>
</feature>
<name>A0A3N4LHY6_9PEZI</name>
<keyword evidence="8 12" id="KW-0175">Coiled coil</keyword>
<dbReference type="GO" id="GO:0035861">
    <property type="term" value="C:site of double-strand break"/>
    <property type="evidence" value="ECO:0007669"/>
    <property type="project" value="TreeGrafter"/>
</dbReference>
<evidence type="ECO:0000256" key="12">
    <source>
        <dbReference type="SAM" id="Coils"/>
    </source>
</evidence>
<feature type="coiled-coil region" evidence="12">
    <location>
        <begin position="456"/>
        <end position="490"/>
    </location>
</feature>
<dbReference type="GO" id="GO:0016787">
    <property type="term" value="F:hydrolase activity"/>
    <property type="evidence" value="ECO:0007669"/>
    <property type="project" value="UniProtKB-KW"/>
</dbReference>
<dbReference type="OrthoDB" id="10265785at2759"/>
<evidence type="ECO:0000256" key="11">
    <source>
        <dbReference type="ARBA" id="ARBA00023242"/>
    </source>
</evidence>
<keyword evidence="7" id="KW-0067">ATP-binding</keyword>
<protein>
    <submittedName>
        <fullName evidence="15">P-loop containing nucleoside triphosphate hydrolase protein</fullName>
    </submittedName>
</protein>
<evidence type="ECO:0000256" key="10">
    <source>
        <dbReference type="ARBA" id="ARBA00023204"/>
    </source>
</evidence>
<dbReference type="Proteomes" id="UP000277580">
    <property type="component" value="Unassembled WGS sequence"/>
</dbReference>
<keyword evidence="6" id="KW-0227">DNA damage</keyword>
<feature type="domain" description="RecF/RecN/SMC N-terminal" evidence="14">
    <location>
        <begin position="86"/>
        <end position="1102"/>
    </location>
</feature>
<dbReference type="PANTHER" id="PTHR19306">
    <property type="entry name" value="STRUCTURAL MAINTENANCE OF CHROMOSOMES 5,6 SMC5, SMC6"/>
    <property type="match status" value="1"/>
</dbReference>
<keyword evidence="11" id="KW-0539">Nucleus</keyword>
<dbReference type="InterPro" id="IPR027417">
    <property type="entry name" value="P-loop_NTPase"/>
</dbReference>
<dbReference type="GO" id="GO:0030915">
    <property type="term" value="C:Smc5-Smc6 complex"/>
    <property type="evidence" value="ECO:0007669"/>
    <property type="project" value="TreeGrafter"/>
</dbReference>
<sequence length="1117" mass="127458">MATSKRRRNPAETDEESEHEDVTPPPRRHSTSKRARTNSDDNNADEQDWRALEDASTQRAAIAIKKKMSEVVENVPADHGIILAVICENFMCHKFLEIKFGPFINFVIGHNGSGKSAILTAITLALGGKAASTNRGNAMKSFIKEGEEQARITIKLKNGGEGFKRDQYDDVIIVERNFSREGSSGYKLKSKQGKIISSKRDELDEICDWFGLQVDNPMNVLTQDLARAFLSTSTNQDKYKFFARGVQLEQLDQDYSLIKNGIDSTEAILETKVGDITELKATMDQWAEKQRQLESHDTLRDRIQTMSHQMAWAQVREAELHLGVLRERLQTSQSKVTRAEEEREQASSQFENANHVHEELIKQVRIEEEKLTPLEEAKDAAKAQMDHIKKELQTLIGSERETRSNVLGATKKITETEQEIMDEENRLEGVNGGSNIQLMEDQRSAENDVIRIKADMESHDQKNKDDNTKLQEAKQEFDQAIKLVQAKKAEIASKQTALKQISAAEGDFIKVFGAKLRPLLDAIQSERSFRVKPVGPVGMYVTLREPKWWSIIERILGNNLLTFVVTCYEDSEILKRLMKSINCQYPLSITQVKPLNLVEPDPRFKTIYRILEISDENVKRQLVIGNSIEQVILVEDLEDANRIMERRTQNDHINSCYALNLNRQGWGLKVGGNNGASGVTPVNAFTSQARMRTDVGAQTKFIEQDIQRLKNELADLEQSAHDKKRVSDGLNSDIQNYNRRKRDFELKLHRAEDKIEECKSRLEEAAQDGKLGALQEKLKVFKERERMATASFEELVVKKDEFSAEGDKLYAQLKSTEQDLALAQQQVEDLKAMLYKSDRKRSQCLANKNHWYEQLEKYQQETARLEDQIATQQATVDNYTGMASRICERVEIPNDETCDALERKLAALHEELKRAEASLGGTAEYIHAKSAEAAQTYIDARDQRNEFQRLLGTQTRVYMERIRRWKEFQRYISARARAQFNWMMSERAFKGRLRLEHTRKPPELILEVQPGQEETGNRGPKTLSGGEKSFSTICLLLSLWEAMGSPIRCLDEFDVFMDAVNRTISVNMMIKAAERSIGKQFILITPQAMNSTAASNQVKIIRMADPERNNNNQTRIA</sequence>
<comment type="subcellular location">
    <subcellularLocation>
        <location evidence="2">Chromosome</location>
    </subcellularLocation>
    <subcellularLocation>
        <location evidence="1">Nucleus</location>
    </subcellularLocation>
</comment>
<keyword evidence="4" id="KW-0158">Chromosome</keyword>
<evidence type="ECO:0000313" key="15">
    <source>
        <dbReference type="EMBL" id="RPB17565.1"/>
    </source>
</evidence>
<accession>A0A3N4LHY6</accession>
<evidence type="ECO:0000256" key="1">
    <source>
        <dbReference type="ARBA" id="ARBA00004123"/>
    </source>
</evidence>
<evidence type="ECO:0000256" key="5">
    <source>
        <dbReference type="ARBA" id="ARBA00022741"/>
    </source>
</evidence>
<dbReference type="InterPro" id="IPR003395">
    <property type="entry name" value="RecF/RecN/SMC_N"/>
</dbReference>
<keyword evidence="5" id="KW-0547">Nucleotide-binding</keyword>
<evidence type="ECO:0000256" key="13">
    <source>
        <dbReference type="SAM" id="MobiDB-lite"/>
    </source>
</evidence>
<feature type="coiled-coil region" evidence="12">
    <location>
        <begin position="322"/>
        <end position="363"/>
    </location>
</feature>
<comment type="similarity">
    <text evidence="3">Belongs to the SMC family. SMC6 subfamily.</text>
</comment>
<evidence type="ECO:0000256" key="7">
    <source>
        <dbReference type="ARBA" id="ARBA00022840"/>
    </source>
</evidence>
<dbReference type="PANTHER" id="PTHR19306:SF6">
    <property type="entry name" value="STRUCTURAL MAINTENANCE OF CHROMOSOMES PROTEIN 6"/>
    <property type="match status" value="1"/>
</dbReference>
<proteinExistence type="inferred from homology"/>
<dbReference type="GO" id="GO:0005524">
    <property type="term" value="F:ATP binding"/>
    <property type="evidence" value="ECO:0007669"/>
    <property type="project" value="UniProtKB-KW"/>
</dbReference>